<dbReference type="GO" id="GO:0098542">
    <property type="term" value="P:defense response to other organism"/>
    <property type="evidence" value="ECO:0007669"/>
    <property type="project" value="InterPro"/>
</dbReference>
<dbReference type="PANTHER" id="PTHR31234:SF2">
    <property type="entry name" value="OS05G0199100 PROTEIN"/>
    <property type="match status" value="1"/>
</dbReference>
<keyword evidence="4" id="KW-1133">Transmembrane helix</keyword>
<proteinExistence type="predicted"/>
<keyword evidence="2 4" id="KW-0472">Membrane</keyword>
<dbReference type="InterPro" id="IPR044839">
    <property type="entry name" value="NDR1-like"/>
</dbReference>
<sequence>LHSQHLMGLKMHAKSDSDVTSMDASSPPRSPRPPLYYVQSPSHDGEKTPYGSSPYASPPHYRCSPIHHSRESSTSRFSASLKNHRNMAAWKRIQLRGEHDDEDEDEDEDDDLEAHKEWSKGHARVYFACCALLAFVVLFTVFSLILWAASLPYKPEIVVKDMVFEYFNVQSGMDRSGVPTDMLTVNSTVRISFRNPAKFFGVHVTATPLELHYYQLKLATGHVEKFYQKRKSRRTVVAVVIANQVPLYGAVPAFSGAKSHLPSVSVPLNLTFIMRSRAYILGKLVKPKFYRSINCEATFKGNRLGKSITLKNSCIYRE</sequence>
<feature type="non-terminal residue" evidence="5">
    <location>
        <position position="1"/>
    </location>
</feature>
<dbReference type="EMBL" id="JAVXUP010001162">
    <property type="protein sequence ID" value="KAK3015166.1"/>
    <property type="molecule type" value="Genomic_DNA"/>
</dbReference>
<protein>
    <recommendedName>
        <fullName evidence="7">Late embryogenesis abundant protein LEA-2 subgroup domain-containing protein</fullName>
    </recommendedName>
</protein>
<feature type="transmembrane region" description="Helical" evidence="4">
    <location>
        <begin position="125"/>
        <end position="149"/>
    </location>
</feature>
<evidence type="ECO:0000313" key="6">
    <source>
        <dbReference type="Proteomes" id="UP001188597"/>
    </source>
</evidence>
<comment type="subcellular location">
    <subcellularLocation>
        <location evidence="1">Membrane</location>
    </subcellularLocation>
</comment>
<organism evidence="5 6">
    <name type="scientific">Escallonia herrerae</name>
    <dbReference type="NCBI Taxonomy" id="1293975"/>
    <lineage>
        <taxon>Eukaryota</taxon>
        <taxon>Viridiplantae</taxon>
        <taxon>Streptophyta</taxon>
        <taxon>Embryophyta</taxon>
        <taxon>Tracheophyta</taxon>
        <taxon>Spermatophyta</taxon>
        <taxon>Magnoliopsida</taxon>
        <taxon>eudicotyledons</taxon>
        <taxon>Gunneridae</taxon>
        <taxon>Pentapetalae</taxon>
        <taxon>asterids</taxon>
        <taxon>campanulids</taxon>
        <taxon>Escalloniales</taxon>
        <taxon>Escalloniaceae</taxon>
        <taxon>Escallonia</taxon>
    </lineage>
</organism>
<evidence type="ECO:0008006" key="7">
    <source>
        <dbReference type="Google" id="ProtNLM"/>
    </source>
</evidence>
<evidence type="ECO:0000313" key="5">
    <source>
        <dbReference type="EMBL" id="KAK3015166.1"/>
    </source>
</evidence>
<dbReference type="AlphaFoldDB" id="A0AA89AXN6"/>
<dbReference type="PANTHER" id="PTHR31234">
    <property type="entry name" value="LATE EMBRYOGENESIS ABUNDANT (LEA) HYDROXYPROLINE-RICH GLYCOPROTEIN FAMILY"/>
    <property type="match status" value="1"/>
</dbReference>
<evidence type="ECO:0000256" key="3">
    <source>
        <dbReference type="SAM" id="MobiDB-lite"/>
    </source>
</evidence>
<evidence type="ECO:0000256" key="2">
    <source>
        <dbReference type="ARBA" id="ARBA00023136"/>
    </source>
</evidence>
<gene>
    <name evidence="5" type="ORF">RJ639_005312</name>
</gene>
<dbReference type="GO" id="GO:0005886">
    <property type="term" value="C:plasma membrane"/>
    <property type="evidence" value="ECO:0007669"/>
    <property type="project" value="TreeGrafter"/>
</dbReference>
<keyword evidence="4" id="KW-0812">Transmembrane</keyword>
<name>A0AA89AXN6_9ASTE</name>
<evidence type="ECO:0000256" key="4">
    <source>
        <dbReference type="SAM" id="Phobius"/>
    </source>
</evidence>
<reference evidence="5" key="1">
    <citation type="submission" date="2022-12" db="EMBL/GenBank/DDBJ databases">
        <title>Draft genome assemblies for two species of Escallonia (Escalloniales).</title>
        <authorList>
            <person name="Chanderbali A."/>
            <person name="Dervinis C."/>
            <person name="Anghel I."/>
            <person name="Soltis D."/>
            <person name="Soltis P."/>
            <person name="Zapata F."/>
        </authorList>
    </citation>
    <scope>NUCLEOTIDE SEQUENCE</scope>
    <source>
        <strain evidence="5">UCBG64.0493</strain>
        <tissue evidence="5">Leaf</tissue>
    </source>
</reference>
<accession>A0AA89AXN6</accession>
<evidence type="ECO:0000256" key="1">
    <source>
        <dbReference type="ARBA" id="ARBA00004370"/>
    </source>
</evidence>
<comment type="caution">
    <text evidence="5">The sequence shown here is derived from an EMBL/GenBank/DDBJ whole genome shotgun (WGS) entry which is preliminary data.</text>
</comment>
<feature type="region of interest" description="Disordered" evidence="3">
    <location>
        <begin position="1"/>
        <end position="68"/>
    </location>
</feature>
<dbReference type="Proteomes" id="UP001188597">
    <property type="component" value="Unassembled WGS sequence"/>
</dbReference>
<keyword evidence="6" id="KW-1185">Reference proteome</keyword>